<gene>
    <name evidence="3" type="ORF">KI688_006248</name>
</gene>
<keyword evidence="1" id="KW-1133">Transmembrane helix</keyword>
<comment type="caution">
    <text evidence="3">The sequence shown here is derived from an EMBL/GenBank/DDBJ whole genome shotgun (WGS) entry which is preliminary data.</text>
</comment>
<feature type="transmembrane region" description="Helical" evidence="1">
    <location>
        <begin position="34"/>
        <end position="56"/>
    </location>
</feature>
<feature type="signal peptide" evidence="2">
    <location>
        <begin position="1"/>
        <end position="18"/>
    </location>
</feature>
<evidence type="ECO:0000313" key="3">
    <source>
        <dbReference type="EMBL" id="KAG9072026.1"/>
    </source>
</evidence>
<proteinExistence type="predicted"/>
<evidence type="ECO:0000313" key="4">
    <source>
        <dbReference type="Proteomes" id="UP000707451"/>
    </source>
</evidence>
<keyword evidence="4" id="KW-1185">Reference proteome</keyword>
<evidence type="ECO:0000256" key="2">
    <source>
        <dbReference type="SAM" id="SignalP"/>
    </source>
</evidence>
<protein>
    <submittedName>
        <fullName evidence="3">Uncharacterized protein</fullName>
    </submittedName>
</protein>
<keyword evidence="2" id="KW-0732">Signal</keyword>
<dbReference type="EMBL" id="JAHRHY010000002">
    <property type="protein sequence ID" value="KAG9072026.1"/>
    <property type="molecule type" value="Genomic_DNA"/>
</dbReference>
<accession>A0A9P8BY82</accession>
<organism evidence="3 4">
    <name type="scientific">Linnemannia hyalina</name>
    <dbReference type="NCBI Taxonomy" id="64524"/>
    <lineage>
        <taxon>Eukaryota</taxon>
        <taxon>Fungi</taxon>
        <taxon>Fungi incertae sedis</taxon>
        <taxon>Mucoromycota</taxon>
        <taxon>Mortierellomycotina</taxon>
        <taxon>Mortierellomycetes</taxon>
        <taxon>Mortierellales</taxon>
        <taxon>Mortierellaceae</taxon>
        <taxon>Linnemannia</taxon>
    </lineage>
</organism>
<keyword evidence="1" id="KW-0812">Transmembrane</keyword>
<evidence type="ECO:0000256" key="1">
    <source>
        <dbReference type="SAM" id="Phobius"/>
    </source>
</evidence>
<keyword evidence="1" id="KW-0472">Membrane</keyword>
<dbReference type="AlphaFoldDB" id="A0A9P8BY82"/>
<dbReference type="SUPFAM" id="SSF103473">
    <property type="entry name" value="MFS general substrate transporter"/>
    <property type="match status" value="1"/>
</dbReference>
<dbReference type="InterPro" id="IPR036259">
    <property type="entry name" value="MFS_trans_sf"/>
</dbReference>
<dbReference type="Proteomes" id="UP000707451">
    <property type="component" value="Unassembled WGS sequence"/>
</dbReference>
<feature type="chain" id="PRO_5040470544" evidence="2">
    <location>
        <begin position="19"/>
        <end position="106"/>
    </location>
</feature>
<sequence>MFGALLVVLGFIIIPTSKDESTISDRRFDYLGIFSFWVGIVCVILDLTVSPAMVYFSSMLFQNVHGYTPFRTSLNYTVHGLGGVFANILFTKVLTKVKSKIAMVNE</sequence>
<dbReference type="OrthoDB" id="10506824at2759"/>
<reference evidence="3" key="1">
    <citation type="submission" date="2021-06" db="EMBL/GenBank/DDBJ databases">
        <title>Genome Sequence of Mortierella hyaline Strain SCG-10, a Cold-Adapted, Nitrate-Reducing Fungus Isolated from Soil in Minnesota, USA.</title>
        <authorList>
            <person name="Aldossari N."/>
        </authorList>
    </citation>
    <scope>NUCLEOTIDE SEQUENCE</scope>
    <source>
        <strain evidence="3">SCG-10</strain>
    </source>
</reference>
<name>A0A9P8BY82_9FUNG</name>